<keyword evidence="3" id="KW-1185">Reference proteome</keyword>
<dbReference type="InterPro" id="IPR050256">
    <property type="entry name" value="Glycosyltransferase_2"/>
</dbReference>
<dbReference type="InterPro" id="IPR001173">
    <property type="entry name" value="Glyco_trans_2-like"/>
</dbReference>
<sequence length="239" mass="26776">MQLLPRHCFSRFAMGPTVSIILPIHNQADHVVSVVGEYHAALLDLSVPWEIILVENGSRDESAALCTELATRHANVRALSAGHAGWGRAVRDGLAAARGEFLCYTNSARTSGDDLRRALDIGMSRPDRILKAERQHGRAWLRALGSRLYNLEARLLFGLRLRDINGTPKLFHRRFAALLDLQHDDDLIDLEFCMVCRRHGYSIAPFDMASGPRHGGRSTTGWRTAVRLYRGALRMRLQS</sequence>
<keyword evidence="2" id="KW-0808">Transferase</keyword>
<dbReference type="InterPro" id="IPR029044">
    <property type="entry name" value="Nucleotide-diphossugar_trans"/>
</dbReference>
<dbReference type="SUPFAM" id="SSF53448">
    <property type="entry name" value="Nucleotide-diphospho-sugar transferases"/>
    <property type="match status" value="1"/>
</dbReference>
<dbReference type="EMBL" id="JAVIJF010000006">
    <property type="protein sequence ID" value="MDX8524800.1"/>
    <property type="molecule type" value="Genomic_DNA"/>
</dbReference>
<name>A0ABU4ZIH1_9HYPH</name>
<dbReference type="Proteomes" id="UP001276840">
    <property type="component" value="Unassembled WGS sequence"/>
</dbReference>
<dbReference type="Pfam" id="PF00535">
    <property type="entry name" value="Glycos_transf_2"/>
    <property type="match status" value="1"/>
</dbReference>
<gene>
    <name evidence="2" type="ORF">RFM68_09790</name>
</gene>
<evidence type="ECO:0000259" key="1">
    <source>
        <dbReference type="Pfam" id="PF00535"/>
    </source>
</evidence>
<dbReference type="Gene3D" id="3.90.550.10">
    <property type="entry name" value="Spore Coat Polysaccharide Biosynthesis Protein SpsA, Chain A"/>
    <property type="match status" value="1"/>
</dbReference>
<keyword evidence="2" id="KW-0328">Glycosyltransferase</keyword>
<dbReference type="EC" id="2.4.-.-" evidence="2"/>
<organism evidence="2 3">
    <name type="scientific">Mesorhizobium montanum</name>
    <dbReference type="NCBI Taxonomy" id="3072323"/>
    <lineage>
        <taxon>Bacteria</taxon>
        <taxon>Pseudomonadati</taxon>
        <taxon>Pseudomonadota</taxon>
        <taxon>Alphaproteobacteria</taxon>
        <taxon>Hyphomicrobiales</taxon>
        <taxon>Phyllobacteriaceae</taxon>
        <taxon>Mesorhizobium</taxon>
    </lineage>
</organism>
<dbReference type="PANTHER" id="PTHR48090">
    <property type="entry name" value="UNDECAPRENYL-PHOSPHATE 4-DEOXY-4-FORMAMIDO-L-ARABINOSE TRANSFERASE-RELATED"/>
    <property type="match status" value="1"/>
</dbReference>
<reference evidence="2 3" key="1">
    <citation type="submission" date="2023-08" db="EMBL/GenBank/DDBJ databases">
        <title>Implementing the SeqCode for naming new Mesorhizobium species isolated from Vachellia karroo root nodules.</title>
        <authorList>
            <person name="Van Lill M."/>
        </authorList>
    </citation>
    <scope>NUCLEOTIDE SEQUENCE [LARGE SCALE GENOMIC DNA]</scope>
    <source>
        <strain evidence="2 3">MSK 1335</strain>
    </source>
</reference>
<evidence type="ECO:0000313" key="2">
    <source>
        <dbReference type="EMBL" id="MDX8524800.1"/>
    </source>
</evidence>
<accession>A0ABU4ZIH1</accession>
<evidence type="ECO:0000313" key="3">
    <source>
        <dbReference type="Proteomes" id="UP001276840"/>
    </source>
</evidence>
<dbReference type="GO" id="GO:0016757">
    <property type="term" value="F:glycosyltransferase activity"/>
    <property type="evidence" value="ECO:0007669"/>
    <property type="project" value="UniProtKB-KW"/>
</dbReference>
<comment type="caution">
    <text evidence="2">The sequence shown here is derived from an EMBL/GenBank/DDBJ whole genome shotgun (WGS) entry which is preliminary data.</text>
</comment>
<protein>
    <submittedName>
        <fullName evidence="2">Glycosyltransferase</fullName>
        <ecNumber evidence="2">2.4.-.-</ecNumber>
    </submittedName>
</protein>
<proteinExistence type="predicted"/>
<feature type="domain" description="Glycosyltransferase 2-like" evidence="1">
    <location>
        <begin position="19"/>
        <end position="105"/>
    </location>
</feature>